<name>A0AA51N8T4_9BACT</name>
<evidence type="ECO:0000256" key="1">
    <source>
        <dbReference type="SAM" id="Phobius"/>
    </source>
</evidence>
<keyword evidence="1" id="KW-0472">Membrane</keyword>
<dbReference type="Gene3D" id="3.40.50.1110">
    <property type="entry name" value="SGNH hydrolase"/>
    <property type="match status" value="1"/>
</dbReference>
<dbReference type="GO" id="GO:0016788">
    <property type="term" value="F:hydrolase activity, acting on ester bonds"/>
    <property type="evidence" value="ECO:0007669"/>
    <property type="project" value="UniProtKB-ARBA"/>
</dbReference>
<dbReference type="AlphaFoldDB" id="A0AA51N8T4"/>
<evidence type="ECO:0008006" key="4">
    <source>
        <dbReference type="Google" id="ProtNLM"/>
    </source>
</evidence>
<dbReference type="RefSeq" id="WP_308358402.1">
    <property type="nucleotide sequence ID" value="NZ_CP129970.2"/>
</dbReference>
<evidence type="ECO:0000313" key="3">
    <source>
        <dbReference type="Proteomes" id="UP001244443"/>
    </source>
</evidence>
<dbReference type="SUPFAM" id="SSF52266">
    <property type="entry name" value="SGNH hydrolase"/>
    <property type="match status" value="1"/>
</dbReference>
<accession>A0AA51N8T4</accession>
<keyword evidence="1" id="KW-1133">Transmembrane helix</keyword>
<gene>
    <name evidence="2" type="ORF">QYS48_30870</name>
</gene>
<reference evidence="2" key="1">
    <citation type="submission" date="2023-08" db="EMBL/GenBank/DDBJ databases">
        <title>Comparative genomics and taxonomic characterization of three novel marine species of genus Marivirga.</title>
        <authorList>
            <person name="Muhammad N."/>
            <person name="Kim S.-G."/>
        </authorList>
    </citation>
    <scope>NUCLEOTIDE SEQUENCE [LARGE SCALE GENOMIC DNA]</scope>
    <source>
        <strain evidence="2">ABR2-2</strain>
    </source>
</reference>
<dbReference type="Proteomes" id="UP001244443">
    <property type="component" value="Chromosome"/>
</dbReference>
<feature type="transmembrane region" description="Helical" evidence="1">
    <location>
        <begin position="7"/>
        <end position="26"/>
    </location>
</feature>
<proteinExistence type="predicted"/>
<dbReference type="EMBL" id="CP129970">
    <property type="protein sequence ID" value="WMN08054.1"/>
    <property type="molecule type" value="Genomic_DNA"/>
</dbReference>
<organism evidence="2 3">
    <name type="scientific">Marivirga arenosa</name>
    <dbReference type="NCBI Taxonomy" id="3059076"/>
    <lineage>
        <taxon>Bacteria</taxon>
        <taxon>Pseudomonadati</taxon>
        <taxon>Bacteroidota</taxon>
        <taxon>Cytophagia</taxon>
        <taxon>Cytophagales</taxon>
        <taxon>Marivirgaceae</taxon>
        <taxon>Marivirga</taxon>
    </lineage>
</organism>
<dbReference type="InterPro" id="IPR036514">
    <property type="entry name" value="SGNH_hydro_sf"/>
</dbReference>
<keyword evidence="3" id="KW-1185">Reference proteome</keyword>
<protein>
    <recommendedName>
        <fullName evidence="4">DUF1574 domain-containing protein</fullName>
    </recommendedName>
</protein>
<evidence type="ECO:0000313" key="2">
    <source>
        <dbReference type="EMBL" id="WMN08054.1"/>
    </source>
</evidence>
<keyword evidence="1" id="KW-0812">Transmembrane</keyword>
<sequence length="465" mass="53935">MKRKKGSLNILAVKFLLLVMIFLWIVKGLSSFIKISRDKNLLTALNHLDQNNQENNFDILFFSNSQVYTTFDPLYIKHLTGKNALLLASPSQSLFFTLITIEKALQNHSPDKIVISLTAESSKLPDDQKAWFYNSRAMRVLEPDFSKFWTFMKLIPHVKAQKVLLEGLSSFAYALCHLNEWKNYKVSNPSKNVYSDSYLGFIPKRRPNNNDFNNYSSRNCHNKNEKPNLFFDTPTREFFKDFLNKLKRKGIDLVIVSPIVVDSTSELNFMQDVGTIIEEVGMTNKVKLIDLNQINNTSRLNVGKNEFYDCNHLNHLGALKVTKYFCEEIFGESNNLTKIHPKLNYRKNLNLNNYQLLIDDNFQKVVQLYLNDIPRDYLDYNTVINVIPFSDFKHKLIDSTSSSDASYLKVKEYFKLADSSYLAHIPLDTELKSSEIERIDLWFYKPNSFGSGKHSIYKSNLILEP</sequence>